<comment type="similarity">
    <text evidence="3">Belongs to the protein kinase superfamily. CMGC Ser/Thr protein kinase family. CDC2/CDKX subfamily.</text>
</comment>
<keyword evidence="16" id="KW-0131">Cell cycle</keyword>
<evidence type="ECO:0000256" key="22">
    <source>
        <dbReference type="ARBA" id="ARBA00048367"/>
    </source>
</evidence>
<dbReference type="EMBL" id="UIVS01000002">
    <property type="protein sequence ID" value="SVP91892.1"/>
    <property type="molecule type" value="Genomic_DNA"/>
</dbReference>
<evidence type="ECO:0000256" key="1">
    <source>
        <dbReference type="ARBA" id="ARBA00001946"/>
    </source>
</evidence>
<dbReference type="VEuPathDB" id="PiroplasmaDB:TA12515"/>
<keyword evidence="13 26" id="KW-0418">Kinase</keyword>
<evidence type="ECO:0000256" key="21">
    <source>
        <dbReference type="ARBA" id="ARBA00047811"/>
    </source>
</evidence>
<evidence type="ECO:0000256" key="6">
    <source>
        <dbReference type="ARBA" id="ARBA00022527"/>
    </source>
</evidence>
<dbReference type="EC" id="2.7.11.22" evidence="5"/>
<dbReference type="GO" id="GO:0046872">
    <property type="term" value="F:metal ion binding"/>
    <property type="evidence" value="ECO:0007669"/>
    <property type="project" value="UniProtKB-KW"/>
</dbReference>
<accession>A0A3B0N5S1</accession>
<keyword evidence="9" id="KW-0808">Transferase</keyword>
<dbReference type="Pfam" id="PF00069">
    <property type="entry name" value="Pkinase"/>
    <property type="match status" value="2"/>
</dbReference>
<evidence type="ECO:0000256" key="20">
    <source>
        <dbReference type="ARBA" id="ARBA00042858"/>
    </source>
</evidence>
<evidence type="ECO:0000256" key="12">
    <source>
        <dbReference type="ARBA" id="ARBA00022776"/>
    </source>
</evidence>
<dbReference type="InterPro" id="IPR050108">
    <property type="entry name" value="CDK"/>
</dbReference>
<comment type="cofactor">
    <cofactor evidence="1">
        <name>Mg(2+)</name>
        <dbReference type="ChEBI" id="CHEBI:18420"/>
    </cofactor>
</comment>
<evidence type="ECO:0000256" key="2">
    <source>
        <dbReference type="ARBA" id="ARBA00004496"/>
    </source>
</evidence>
<keyword evidence="15" id="KW-0460">Magnesium</keyword>
<reference evidence="26" key="1">
    <citation type="submission" date="2018-07" db="EMBL/GenBank/DDBJ databases">
        <authorList>
            <person name="Quirk P.G."/>
            <person name="Krulwich T.A."/>
        </authorList>
    </citation>
    <scope>NUCLEOTIDE SEQUENCE</scope>
    <source>
        <strain evidence="26">Anand</strain>
    </source>
</reference>
<dbReference type="Gene3D" id="1.10.510.10">
    <property type="entry name" value="Transferase(Phosphotransferase) domain 1"/>
    <property type="match status" value="2"/>
</dbReference>
<keyword evidence="7" id="KW-0597">Phosphoprotein</keyword>
<dbReference type="GO" id="GO:0005737">
    <property type="term" value="C:cytoplasm"/>
    <property type="evidence" value="ECO:0007669"/>
    <property type="project" value="UniProtKB-SubCell"/>
</dbReference>
<evidence type="ECO:0000256" key="14">
    <source>
        <dbReference type="ARBA" id="ARBA00022840"/>
    </source>
</evidence>
<dbReference type="SUPFAM" id="SSF56112">
    <property type="entry name" value="Protein kinase-like (PK-like)"/>
    <property type="match status" value="1"/>
</dbReference>
<sequence length="524" mass="60257">MSKIPLNNSLSSNSGLPYNFDNQPPKKNSFSTVLDRDDHIFDDAVDNYLSKYDNSSSYIDSYDPNWFRIESNLKAANIADLLTFSKKIGKGVYGDVFLCYLRNEPSKRFAVKRVKQATFPVINIFGLEQNTIKELHALRSLKRPHTNIVRLYDYCSAIENSPVPNPQPGQSPSETSLVFYLIFELCDMDLSNFIKENNDRYKDHQIDLITCVVNQSKTNDFRVQDIINYSQNVYLKEKVKNNTQKKGKIPLPGLEEDIAKVIMYQILQGLAYLHSNRIIHRDIKPQNILLKNLTSITDYRQVKIADLGLSTIVPARYLSSMTEEVITLLYRPPELLLGDCKYTTSVDIWSAAVTVGECLLGKPMFRGRTEFSVLMRIISTVGCSPISEVQNLSKQFKYLTESIPHIERDPYDSLRKIFTDHFGRQLISETGLDLFVKMLKFLPSDRITAKEALKHAWFSDVSRLLKPSVVKKYQSNENIFPRGYNDMMPLTFMGNVDEFKKKIRKKQRLDTVSVDSYVTQFTFP</sequence>
<dbReference type="GO" id="GO:0005524">
    <property type="term" value="F:ATP binding"/>
    <property type="evidence" value="ECO:0007669"/>
    <property type="project" value="UniProtKB-UniRule"/>
</dbReference>
<keyword evidence="12" id="KW-0498">Mitosis</keyword>
<keyword evidence="6" id="KW-0723">Serine/threonine-protein kinase</keyword>
<evidence type="ECO:0000256" key="23">
    <source>
        <dbReference type="ARBA" id="ARBA00049280"/>
    </source>
</evidence>
<dbReference type="PROSITE" id="PS00108">
    <property type="entry name" value="PROTEIN_KINASE_ST"/>
    <property type="match status" value="1"/>
</dbReference>
<comment type="catalytic activity">
    <reaction evidence="21">
        <text>L-threonyl-[protein] + ATP = O-phospho-L-threonyl-[protein] + ADP + H(+)</text>
        <dbReference type="Rhea" id="RHEA:46608"/>
        <dbReference type="Rhea" id="RHEA-COMP:11060"/>
        <dbReference type="Rhea" id="RHEA-COMP:11605"/>
        <dbReference type="ChEBI" id="CHEBI:15378"/>
        <dbReference type="ChEBI" id="CHEBI:30013"/>
        <dbReference type="ChEBI" id="CHEBI:30616"/>
        <dbReference type="ChEBI" id="CHEBI:61977"/>
        <dbReference type="ChEBI" id="CHEBI:456216"/>
        <dbReference type="EC" id="2.7.11.22"/>
    </reaction>
</comment>
<evidence type="ECO:0000256" key="3">
    <source>
        <dbReference type="ARBA" id="ARBA00006485"/>
    </source>
</evidence>
<dbReference type="AlphaFoldDB" id="A0A3B0N5S1"/>
<evidence type="ECO:0000256" key="19">
    <source>
        <dbReference type="ARBA" id="ARBA00041902"/>
    </source>
</evidence>
<evidence type="ECO:0000256" key="8">
    <source>
        <dbReference type="ARBA" id="ARBA00022618"/>
    </source>
</evidence>
<dbReference type="SMART" id="SM00220">
    <property type="entry name" value="S_TKc"/>
    <property type="match status" value="1"/>
</dbReference>
<name>A0A3B0N5S1_THEAN</name>
<evidence type="ECO:0000313" key="26">
    <source>
        <dbReference type="EMBL" id="SVP91611.1"/>
    </source>
</evidence>
<evidence type="ECO:0000256" key="17">
    <source>
        <dbReference type="ARBA" id="ARBA00038543"/>
    </source>
</evidence>
<evidence type="ECO:0000256" key="5">
    <source>
        <dbReference type="ARBA" id="ARBA00012425"/>
    </source>
</evidence>
<dbReference type="InterPro" id="IPR011009">
    <property type="entry name" value="Kinase-like_dom_sf"/>
</dbReference>
<dbReference type="EC" id="2.7.11.23" evidence="4"/>
<dbReference type="GO" id="GO:0008353">
    <property type="term" value="F:RNA polymerase II CTD heptapeptide repeat kinase activity"/>
    <property type="evidence" value="ECO:0007669"/>
    <property type="project" value="UniProtKB-EC"/>
</dbReference>
<organism evidence="26">
    <name type="scientific">Theileria annulata</name>
    <dbReference type="NCBI Taxonomy" id="5874"/>
    <lineage>
        <taxon>Eukaryota</taxon>
        <taxon>Sar</taxon>
        <taxon>Alveolata</taxon>
        <taxon>Apicomplexa</taxon>
        <taxon>Aconoidasida</taxon>
        <taxon>Piroplasmida</taxon>
        <taxon>Theileriidae</taxon>
        <taxon>Theileria</taxon>
    </lineage>
</organism>
<keyword evidence="14 24" id="KW-0067">ATP-binding</keyword>
<feature type="binding site" evidence="24">
    <location>
        <position position="112"/>
    </location>
    <ligand>
        <name>ATP</name>
        <dbReference type="ChEBI" id="CHEBI:30616"/>
    </ligand>
</feature>
<evidence type="ECO:0000256" key="16">
    <source>
        <dbReference type="ARBA" id="ARBA00023306"/>
    </source>
</evidence>
<dbReference type="InterPro" id="IPR008271">
    <property type="entry name" value="Ser/Thr_kinase_AS"/>
</dbReference>
<evidence type="ECO:0000256" key="24">
    <source>
        <dbReference type="PROSITE-ProRule" id="PRU10141"/>
    </source>
</evidence>
<evidence type="ECO:0000256" key="18">
    <source>
        <dbReference type="ARBA" id="ARBA00039612"/>
    </source>
</evidence>
<evidence type="ECO:0000313" key="27">
    <source>
        <dbReference type="EMBL" id="SVP91892.1"/>
    </source>
</evidence>
<dbReference type="FunFam" id="1.10.510.10:FF:000624">
    <property type="entry name" value="Mitogen-activated protein kinase"/>
    <property type="match status" value="1"/>
</dbReference>
<dbReference type="PANTHER" id="PTHR24056:SF46">
    <property type="entry name" value="CYCLIN-DEPENDENT KINASE 5"/>
    <property type="match status" value="1"/>
</dbReference>
<evidence type="ECO:0000256" key="15">
    <source>
        <dbReference type="ARBA" id="ARBA00022842"/>
    </source>
</evidence>
<evidence type="ECO:0000256" key="13">
    <source>
        <dbReference type="ARBA" id="ARBA00022777"/>
    </source>
</evidence>
<dbReference type="PANTHER" id="PTHR24056">
    <property type="entry name" value="CELL DIVISION PROTEIN KINASE"/>
    <property type="match status" value="1"/>
</dbReference>
<comment type="catalytic activity">
    <reaction evidence="23">
        <text>[DNA-directed RNA polymerase] + ATP = phospho-[DNA-directed RNA polymerase] + ADP + H(+)</text>
        <dbReference type="Rhea" id="RHEA:10216"/>
        <dbReference type="Rhea" id="RHEA-COMP:11321"/>
        <dbReference type="Rhea" id="RHEA-COMP:11322"/>
        <dbReference type="ChEBI" id="CHEBI:15378"/>
        <dbReference type="ChEBI" id="CHEBI:30616"/>
        <dbReference type="ChEBI" id="CHEBI:43176"/>
        <dbReference type="ChEBI" id="CHEBI:68546"/>
        <dbReference type="ChEBI" id="CHEBI:456216"/>
        <dbReference type="EC" id="2.7.11.23"/>
    </reaction>
</comment>
<gene>
    <name evidence="26" type="ORF">TAT_000185300</name>
    <name evidence="27" type="ORF">TAV_000185500</name>
</gene>
<evidence type="ECO:0000256" key="9">
    <source>
        <dbReference type="ARBA" id="ARBA00022679"/>
    </source>
</evidence>
<evidence type="ECO:0000256" key="7">
    <source>
        <dbReference type="ARBA" id="ARBA00022553"/>
    </source>
</evidence>
<evidence type="ECO:0000256" key="11">
    <source>
        <dbReference type="ARBA" id="ARBA00022741"/>
    </source>
</evidence>
<dbReference type="GO" id="GO:0004693">
    <property type="term" value="F:cyclin-dependent protein serine/threonine kinase activity"/>
    <property type="evidence" value="ECO:0007669"/>
    <property type="project" value="UniProtKB-EC"/>
</dbReference>
<evidence type="ECO:0000259" key="25">
    <source>
        <dbReference type="PROSITE" id="PS50011"/>
    </source>
</evidence>
<feature type="domain" description="Protein kinase" evidence="25">
    <location>
        <begin position="82"/>
        <end position="458"/>
    </location>
</feature>
<proteinExistence type="inferred from homology"/>
<evidence type="ECO:0000256" key="10">
    <source>
        <dbReference type="ARBA" id="ARBA00022723"/>
    </source>
</evidence>
<protein>
    <recommendedName>
        <fullName evidence="18">Cyclin-dependent kinase 2 homolog</fullName>
        <ecNumber evidence="5">2.7.11.22</ecNumber>
        <ecNumber evidence="4">2.7.11.23</ecNumber>
    </recommendedName>
    <alternativeName>
        <fullName evidence="19">Cell division control protein 2 homolog</fullName>
    </alternativeName>
    <alternativeName>
        <fullName evidence="20">cdc2-related kinase 2</fullName>
    </alternativeName>
</protein>
<dbReference type="GO" id="GO:0051301">
    <property type="term" value="P:cell division"/>
    <property type="evidence" value="ECO:0007669"/>
    <property type="project" value="UniProtKB-KW"/>
</dbReference>
<dbReference type="InterPro" id="IPR000719">
    <property type="entry name" value="Prot_kinase_dom"/>
</dbReference>
<dbReference type="PROSITE" id="PS50011">
    <property type="entry name" value="PROTEIN_KINASE_DOM"/>
    <property type="match status" value="1"/>
</dbReference>
<dbReference type="GO" id="GO:0005634">
    <property type="term" value="C:nucleus"/>
    <property type="evidence" value="ECO:0007669"/>
    <property type="project" value="TreeGrafter"/>
</dbReference>
<dbReference type="InterPro" id="IPR017441">
    <property type="entry name" value="Protein_kinase_ATP_BS"/>
</dbReference>
<keyword evidence="10" id="KW-0479">Metal-binding</keyword>
<dbReference type="PROSITE" id="PS00107">
    <property type="entry name" value="PROTEIN_KINASE_ATP"/>
    <property type="match status" value="1"/>
</dbReference>
<dbReference type="EMBL" id="UIVT01000002">
    <property type="protein sequence ID" value="SVP91611.1"/>
    <property type="molecule type" value="Genomic_DNA"/>
</dbReference>
<comment type="catalytic activity">
    <reaction evidence="22">
        <text>L-seryl-[protein] + ATP = O-phospho-L-seryl-[protein] + ADP + H(+)</text>
        <dbReference type="Rhea" id="RHEA:17989"/>
        <dbReference type="Rhea" id="RHEA-COMP:9863"/>
        <dbReference type="Rhea" id="RHEA-COMP:11604"/>
        <dbReference type="ChEBI" id="CHEBI:15378"/>
        <dbReference type="ChEBI" id="CHEBI:29999"/>
        <dbReference type="ChEBI" id="CHEBI:30616"/>
        <dbReference type="ChEBI" id="CHEBI:83421"/>
        <dbReference type="ChEBI" id="CHEBI:456216"/>
        <dbReference type="EC" id="2.7.11.22"/>
    </reaction>
</comment>
<comment type="subunit">
    <text evidence="17">May form a complex composed of at least the catalytic subunit CRK2 and a cyclin.</text>
</comment>
<evidence type="ECO:0000256" key="4">
    <source>
        <dbReference type="ARBA" id="ARBA00012409"/>
    </source>
</evidence>
<keyword evidence="8" id="KW-0132">Cell division</keyword>
<keyword evidence="11 24" id="KW-0547">Nucleotide-binding</keyword>
<comment type="subcellular location">
    <subcellularLocation>
        <location evidence="2">Cytoplasm</location>
    </subcellularLocation>
</comment>